<proteinExistence type="predicted"/>
<evidence type="ECO:0000256" key="1">
    <source>
        <dbReference type="ARBA" id="ARBA00004651"/>
    </source>
</evidence>
<evidence type="ECO:0000256" key="3">
    <source>
        <dbReference type="ARBA" id="ARBA00022692"/>
    </source>
</evidence>
<organism evidence="7 8">
    <name type="scientific">Thermotalea metallivorans</name>
    <dbReference type="NCBI Taxonomy" id="520762"/>
    <lineage>
        <taxon>Bacteria</taxon>
        <taxon>Bacillati</taxon>
        <taxon>Bacillota</taxon>
        <taxon>Clostridia</taxon>
        <taxon>Peptostreptococcales</taxon>
        <taxon>Thermotaleaceae</taxon>
        <taxon>Thermotalea</taxon>
    </lineage>
</organism>
<evidence type="ECO:0008006" key="9">
    <source>
        <dbReference type="Google" id="ProtNLM"/>
    </source>
</evidence>
<dbReference type="GO" id="GO:0022857">
    <property type="term" value="F:transmembrane transporter activity"/>
    <property type="evidence" value="ECO:0007669"/>
    <property type="project" value="InterPro"/>
</dbReference>
<feature type="transmembrane region" description="Helical" evidence="6">
    <location>
        <begin position="269"/>
        <end position="288"/>
    </location>
</feature>
<name>A0A140LDN0_9FIRM</name>
<evidence type="ECO:0000256" key="5">
    <source>
        <dbReference type="ARBA" id="ARBA00023136"/>
    </source>
</evidence>
<feature type="transmembrane region" description="Helical" evidence="6">
    <location>
        <begin position="191"/>
        <end position="213"/>
    </location>
</feature>
<dbReference type="PATRIC" id="fig|520762.4.peg.212"/>
<evidence type="ECO:0000313" key="8">
    <source>
        <dbReference type="Proteomes" id="UP000070456"/>
    </source>
</evidence>
<sequence length="310" mass="32831">MDYQGAISILAAAVTAGTPIFYASLGEILCEKSGNLNLGVEGMMLVGAVCGFQAAVLTGNPWLGILAAMLAGGMLSLIHAFLTITLKASQVVSGLALTIFGTGLSSFIGKKLIGIPAPVKFSKMDVPVLSDIPLLGPILFHQDVLVYISYLFVIVVWIYLYHTNWGLKLKAVGENPAAADAAGIYVARIQYVHVFLGGLLAGMGGAYLSLAYAPSWLENMTAGRGWIAVALVIFALWDPARALLGAYIFGGLDILGYRVQALGITVSPFLMKMIPYLFTVGVLIFISAKKGKHHTAAPAGLGIAYHREDR</sequence>
<dbReference type="STRING" id="520762.AN619_01810"/>
<dbReference type="InterPro" id="IPR001851">
    <property type="entry name" value="ABC_transp_permease"/>
</dbReference>
<dbReference type="Proteomes" id="UP000070456">
    <property type="component" value="Unassembled WGS sequence"/>
</dbReference>
<dbReference type="AlphaFoldDB" id="A0A140LDN0"/>
<dbReference type="PANTHER" id="PTHR43370">
    <property type="entry name" value="SUGAR ABC TRANSPORTER INTEGRAL MEMBRANE PROTEIN-RELATED"/>
    <property type="match status" value="1"/>
</dbReference>
<evidence type="ECO:0000313" key="7">
    <source>
        <dbReference type="EMBL" id="KXG78655.1"/>
    </source>
</evidence>
<feature type="transmembrane region" description="Helical" evidence="6">
    <location>
        <begin position="6"/>
        <end position="24"/>
    </location>
</feature>
<keyword evidence="5 6" id="KW-0472">Membrane</keyword>
<feature type="transmembrane region" description="Helical" evidence="6">
    <location>
        <begin position="36"/>
        <end position="56"/>
    </location>
</feature>
<reference evidence="7 8" key="1">
    <citation type="submission" date="2015-12" db="EMBL/GenBank/DDBJ databases">
        <title>Draft genome sequence of the thermoanaerobe Thermotalea metallivorans, an isolate from the runoff channel of the Great Artesian Basin, Australia.</title>
        <authorList>
            <person name="Patel B.K."/>
        </authorList>
    </citation>
    <scope>NUCLEOTIDE SEQUENCE [LARGE SCALE GENOMIC DNA]</scope>
    <source>
        <strain evidence="7 8">B2-1</strain>
    </source>
</reference>
<dbReference type="EMBL" id="LOEE01000004">
    <property type="protein sequence ID" value="KXG78655.1"/>
    <property type="molecule type" value="Genomic_DNA"/>
</dbReference>
<feature type="transmembrane region" description="Helical" evidence="6">
    <location>
        <begin position="225"/>
        <end position="249"/>
    </location>
</feature>
<keyword evidence="2" id="KW-1003">Cell membrane</keyword>
<comment type="subcellular location">
    <subcellularLocation>
        <location evidence="1">Cell membrane</location>
        <topology evidence="1">Multi-pass membrane protein</topology>
    </subcellularLocation>
</comment>
<dbReference type="PANTHER" id="PTHR43370:SF2">
    <property type="entry name" value="ABC TRANSPORTER PERMEASE PROTEIN"/>
    <property type="match status" value="1"/>
</dbReference>
<comment type="caution">
    <text evidence="7">The sequence shown here is derived from an EMBL/GenBank/DDBJ whole genome shotgun (WGS) entry which is preliminary data.</text>
</comment>
<feature type="transmembrane region" description="Helical" evidence="6">
    <location>
        <begin position="144"/>
        <end position="162"/>
    </location>
</feature>
<evidence type="ECO:0000256" key="6">
    <source>
        <dbReference type="SAM" id="Phobius"/>
    </source>
</evidence>
<dbReference type="RefSeq" id="WP_068554165.1">
    <property type="nucleotide sequence ID" value="NZ_LOEE01000004.1"/>
</dbReference>
<dbReference type="GO" id="GO:0005886">
    <property type="term" value="C:plasma membrane"/>
    <property type="evidence" value="ECO:0007669"/>
    <property type="project" value="UniProtKB-SubCell"/>
</dbReference>
<dbReference type="CDD" id="cd06580">
    <property type="entry name" value="TM_PBP1_transp_TpRbsC_like"/>
    <property type="match status" value="1"/>
</dbReference>
<keyword evidence="4 6" id="KW-1133">Transmembrane helix</keyword>
<evidence type="ECO:0000256" key="4">
    <source>
        <dbReference type="ARBA" id="ARBA00022989"/>
    </source>
</evidence>
<keyword evidence="8" id="KW-1185">Reference proteome</keyword>
<protein>
    <recommendedName>
        <fullName evidence="9">Branched-chain amino acid transport system / permease component</fullName>
    </recommendedName>
</protein>
<evidence type="ECO:0000256" key="2">
    <source>
        <dbReference type="ARBA" id="ARBA00022475"/>
    </source>
</evidence>
<keyword evidence="3 6" id="KW-0812">Transmembrane</keyword>
<feature type="transmembrane region" description="Helical" evidence="6">
    <location>
        <begin position="62"/>
        <end position="82"/>
    </location>
</feature>
<accession>A0A140LDN0</accession>
<dbReference type="Pfam" id="PF02653">
    <property type="entry name" value="BPD_transp_2"/>
    <property type="match status" value="1"/>
</dbReference>
<gene>
    <name evidence="7" type="ORF">AN619_01810</name>
</gene>